<proteinExistence type="predicted"/>
<evidence type="ECO:0000256" key="5">
    <source>
        <dbReference type="SAM" id="MobiDB-lite"/>
    </source>
</evidence>
<dbReference type="GO" id="GO:0005634">
    <property type="term" value="C:nucleus"/>
    <property type="evidence" value="ECO:0007669"/>
    <property type="project" value="UniProtKB-SubCell"/>
</dbReference>
<dbReference type="PROSITE" id="PS50888">
    <property type="entry name" value="BHLH"/>
    <property type="match status" value="1"/>
</dbReference>
<evidence type="ECO:0000256" key="2">
    <source>
        <dbReference type="ARBA" id="ARBA00023015"/>
    </source>
</evidence>
<comment type="subcellular location">
    <subcellularLocation>
        <location evidence="1">Nucleus</location>
    </subcellularLocation>
</comment>
<dbReference type="AlphaFoldDB" id="A0A6P6TFM3"/>
<evidence type="ECO:0000313" key="8">
    <source>
        <dbReference type="RefSeq" id="XP_027076835.1"/>
    </source>
</evidence>
<keyword evidence="4" id="KW-0539">Nucleus</keyword>
<reference evidence="8" key="2">
    <citation type="submission" date="2025-08" db="UniProtKB">
        <authorList>
            <consortium name="RefSeq"/>
        </authorList>
    </citation>
    <scope>IDENTIFICATION</scope>
    <source>
        <tissue evidence="8">Leaves</tissue>
    </source>
</reference>
<feature type="compositionally biased region" description="Polar residues" evidence="5">
    <location>
        <begin position="63"/>
        <end position="84"/>
    </location>
</feature>
<name>A0A6P6TFM3_COFAR</name>
<feature type="region of interest" description="Disordered" evidence="5">
    <location>
        <begin position="59"/>
        <end position="84"/>
    </location>
</feature>
<feature type="domain" description="BHLH" evidence="6">
    <location>
        <begin position="176"/>
        <end position="215"/>
    </location>
</feature>
<dbReference type="PANTHER" id="PTHR45959:SF73">
    <property type="entry name" value="TRANSCRIPTION FACTOR BHLH25"/>
    <property type="match status" value="1"/>
</dbReference>
<evidence type="ECO:0000256" key="1">
    <source>
        <dbReference type="ARBA" id="ARBA00004123"/>
    </source>
</evidence>
<sequence length="215" mass="24130">MARSEINHMDLSTEKWLSEILEMDVPALCYQWPMMNSIDQSVNEDILFNRFSSSDHESYPIHPSSSIKNKQLHEASQTSGVSLSQPIQLINNDKDSRLICTSRKPPSSPSPRIISFGAGTCNYPKHTVKTKSDKMMHLGTAYYSYISPNSFNQEPSEALEYGVSSPFEKGFSGTPVRAQDHILAERKRRQKLSKHIAALSAVVPDLKKVSEIRSS</sequence>
<dbReference type="InterPro" id="IPR052610">
    <property type="entry name" value="bHLH_transcription_regulator"/>
</dbReference>
<dbReference type="GO" id="GO:0046983">
    <property type="term" value="F:protein dimerization activity"/>
    <property type="evidence" value="ECO:0007669"/>
    <property type="project" value="InterPro"/>
</dbReference>
<accession>A0A6P6TFM3</accession>
<evidence type="ECO:0000256" key="4">
    <source>
        <dbReference type="ARBA" id="ARBA00023242"/>
    </source>
</evidence>
<evidence type="ECO:0000259" key="6">
    <source>
        <dbReference type="PROSITE" id="PS50888"/>
    </source>
</evidence>
<dbReference type="SUPFAM" id="SSF47459">
    <property type="entry name" value="HLH, helix-loop-helix DNA-binding domain"/>
    <property type="match status" value="1"/>
</dbReference>
<dbReference type="RefSeq" id="XP_027076835.1">
    <property type="nucleotide sequence ID" value="XM_027221034.1"/>
</dbReference>
<protein>
    <recommendedName>
        <fullName evidence="6">BHLH domain-containing protein</fullName>
    </recommendedName>
</protein>
<dbReference type="Gene3D" id="4.10.280.10">
    <property type="entry name" value="Helix-loop-helix DNA-binding domain"/>
    <property type="match status" value="1"/>
</dbReference>
<dbReference type="OrthoDB" id="1751894at2759"/>
<reference evidence="7" key="1">
    <citation type="journal article" date="2025" name="Foods">
        <title>Unveiling the Microbial Signatures of Arabica Coffee Cherries: Insights into Ripeness Specific Diversity, Functional Traits, and Implications for Quality and Safety.</title>
        <authorList>
            <consortium name="RefSeq"/>
            <person name="Tenea G.N."/>
            <person name="Cifuentes V."/>
            <person name="Reyes P."/>
            <person name="Cevallos-Vallejos M."/>
        </authorList>
    </citation>
    <scope>NUCLEOTIDE SEQUENCE [LARGE SCALE GENOMIC DNA]</scope>
</reference>
<evidence type="ECO:0000256" key="3">
    <source>
        <dbReference type="ARBA" id="ARBA00023163"/>
    </source>
</evidence>
<keyword evidence="3" id="KW-0804">Transcription</keyword>
<dbReference type="PANTHER" id="PTHR45959">
    <property type="entry name" value="BHLH TRANSCRIPTION FACTOR"/>
    <property type="match status" value="1"/>
</dbReference>
<gene>
    <name evidence="8" type="primary">LOC113700558</name>
</gene>
<dbReference type="InterPro" id="IPR011598">
    <property type="entry name" value="bHLH_dom"/>
</dbReference>
<keyword evidence="7" id="KW-1185">Reference proteome</keyword>
<dbReference type="GeneID" id="113700558"/>
<dbReference type="InterPro" id="IPR036638">
    <property type="entry name" value="HLH_DNA-bd_sf"/>
</dbReference>
<evidence type="ECO:0000313" key="7">
    <source>
        <dbReference type="Proteomes" id="UP001652660"/>
    </source>
</evidence>
<organism evidence="7 8">
    <name type="scientific">Coffea arabica</name>
    <name type="common">Arabian coffee</name>
    <dbReference type="NCBI Taxonomy" id="13443"/>
    <lineage>
        <taxon>Eukaryota</taxon>
        <taxon>Viridiplantae</taxon>
        <taxon>Streptophyta</taxon>
        <taxon>Embryophyta</taxon>
        <taxon>Tracheophyta</taxon>
        <taxon>Spermatophyta</taxon>
        <taxon>Magnoliopsida</taxon>
        <taxon>eudicotyledons</taxon>
        <taxon>Gunneridae</taxon>
        <taxon>Pentapetalae</taxon>
        <taxon>asterids</taxon>
        <taxon>lamiids</taxon>
        <taxon>Gentianales</taxon>
        <taxon>Rubiaceae</taxon>
        <taxon>Ixoroideae</taxon>
        <taxon>Gardenieae complex</taxon>
        <taxon>Bertiereae - Coffeeae clade</taxon>
        <taxon>Coffeeae</taxon>
        <taxon>Coffea</taxon>
    </lineage>
</organism>
<keyword evidence="2" id="KW-0805">Transcription regulation</keyword>
<dbReference type="Proteomes" id="UP001652660">
    <property type="component" value="Chromosome 7e"/>
</dbReference>